<dbReference type="AlphaFoldDB" id="A0A2D2Q4G5"/>
<evidence type="ECO:0000256" key="2">
    <source>
        <dbReference type="ARBA" id="ARBA00009596"/>
    </source>
</evidence>
<dbReference type="OrthoDB" id="558786at2"/>
<dbReference type="RefSeq" id="WP_099799654.1">
    <property type="nucleotide sequence ID" value="NZ_CP018092.1"/>
</dbReference>
<evidence type="ECO:0000256" key="4">
    <source>
        <dbReference type="ARBA" id="ARBA00022989"/>
    </source>
</evidence>
<dbReference type="EMBL" id="CP018092">
    <property type="protein sequence ID" value="ATS19319.1"/>
    <property type="molecule type" value="Genomic_DNA"/>
</dbReference>
<dbReference type="PANTHER" id="PTHR33510">
    <property type="entry name" value="PROTEIN TIC 20-II, CHLOROPLASTIC"/>
    <property type="match status" value="1"/>
</dbReference>
<keyword evidence="5 6" id="KW-0472">Membrane</keyword>
<evidence type="ECO:0000313" key="8">
    <source>
        <dbReference type="Proteomes" id="UP000231057"/>
    </source>
</evidence>
<keyword evidence="3 6" id="KW-0812">Transmembrane</keyword>
<evidence type="ECO:0000256" key="3">
    <source>
        <dbReference type="ARBA" id="ARBA00022692"/>
    </source>
</evidence>
<keyword evidence="8" id="KW-1185">Reference proteome</keyword>
<dbReference type="GO" id="GO:0016020">
    <property type="term" value="C:membrane"/>
    <property type="evidence" value="ECO:0007669"/>
    <property type="project" value="UniProtKB-SubCell"/>
</dbReference>
<dbReference type="Pfam" id="PF16166">
    <property type="entry name" value="TIC20"/>
    <property type="match status" value="1"/>
</dbReference>
<evidence type="ECO:0000256" key="6">
    <source>
        <dbReference type="SAM" id="Phobius"/>
    </source>
</evidence>
<gene>
    <name evidence="7" type="ORF">BRW62_11915</name>
</gene>
<reference evidence="8" key="2">
    <citation type="journal article" date="2022" name="Front. Microbiol.">
        <title>Comparative Genomic Analysis Revealed Distinct Molecular Components and Organization of CO2-Concentrating Mechanism in Thermophilic Cyanobacteria.</title>
        <authorList>
            <person name="Tang J."/>
            <person name="Zhou H."/>
            <person name="Yao D."/>
            <person name="Riaz S."/>
            <person name="You D."/>
            <person name="Klepacz-Smolka A."/>
            <person name="Daroch M."/>
        </authorList>
    </citation>
    <scope>NUCLEOTIDE SEQUENCE [LARGE SCALE GENOMIC DNA]</scope>
    <source>
        <strain evidence="8">PCC 6715</strain>
    </source>
</reference>
<accession>A0A2D2Q4G5</accession>
<proteinExistence type="inferred from homology"/>
<dbReference type="InterPro" id="IPR005691">
    <property type="entry name" value="Tic20"/>
</dbReference>
<keyword evidence="4 6" id="KW-1133">Transmembrane helix</keyword>
<evidence type="ECO:0000256" key="1">
    <source>
        <dbReference type="ARBA" id="ARBA00004141"/>
    </source>
</evidence>
<protein>
    <submittedName>
        <fullName evidence="7">Uncharacterized protein</fullName>
    </submittedName>
</protein>
<comment type="similarity">
    <text evidence="2">Belongs to the Tic20 family.</text>
</comment>
<sequence>MTWRATTTIPDRIFACLAYLLPLFYVMPLGGFLFEMFPPLQALFIVVLPVALLYSIPFAGLIVFMLLYLLVVRNSRISLFIRYNTMQAMLMGIALFIAQLVLQLLTRVASFELLMKVLFNFIFIATVAGVIFAVVQSIRGIYAEIPTLSDATKSQVF</sequence>
<feature type="transmembrane region" description="Helical" evidence="6">
    <location>
        <begin position="83"/>
        <end position="105"/>
    </location>
</feature>
<name>A0A2D2Q4G5_PARLV</name>
<comment type="subcellular location">
    <subcellularLocation>
        <location evidence="1">Membrane</location>
        <topology evidence="1">Multi-pass membrane protein</topology>
    </subcellularLocation>
</comment>
<reference evidence="7 8" key="1">
    <citation type="submission" date="2016-11" db="EMBL/GenBank/DDBJ databases">
        <title>Complete genome sequence of thermophilic cyanobacteria strain Synechococcus sp. PCC6715.</title>
        <authorList>
            <person name="Tang J."/>
            <person name="Daroch M."/>
            <person name="Liang Y."/>
            <person name="Jiang D."/>
            <person name="Shah M."/>
        </authorList>
    </citation>
    <scope>NUCLEOTIDE SEQUENCE [LARGE SCALE GENOMIC DNA]</scope>
    <source>
        <strain evidence="7 8">PCC 6715</strain>
    </source>
</reference>
<feature type="transmembrane region" description="Helical" evidence="6">
    <location>
        <begin position="12"/>
        <end position="34"/>
    </location>
</feature>
<organism evidence="7 8">
    <name type="scientific">Parathermosynechococcus lividus PCC 6715</name>
    <dbReference type="NCBI Taxonomy" id="1917166"/>
    <lineage>
        <taxon>Bacteria</taxon>
        <taxon>Bacillati</taxon>
        <taxon>Cyanobacteriota</taxon>
        <taxon>Cyanophyceae</taxon>
        <taxon>Acaryochloridales</taxon>
        <taxon>Thermosynechococcaceae</taxon>
        <taxon>Parathermosynechococcus</taxon>
    </lineage>
</organism>
<evidence type="ECO:0000256" key="5">
    <source>
        <dbReference type="ARBA" id="ARBA00023136"/>
    </source>
</evidence>
<evidence type="ECO:0000313" key="7">
    <source>
        <dbReference type="EMBL" id="ATS19319.1"/>
    </source>
</evidence>
<dbReference type="PANTHER" id="PTHR33510:SF5">
    <property type="entry name" value="PROTEIN TIC 20-II, CHLOROPLASTIC"/>
    <property type="match status" value="1"/>
</dbReference>
<feature type="transmembrane region" description="Helical" evidence="6">
    <location>
        <begin position="117"/>
        <end position="135"/>
    </location>
</feature>
<dbReference type="KEGG" id="slw:BRW62_11915"/>
<feature type="transmembrane region" description="Helical" evidence="6">
    <location>
        <begin position="40"/>
        <end position="71"/>
    </location>
</feature>
<dbReference type="Proteomes" id="UP000231057">
    <property type="component" value="Chromosome"/>
</dbReference>